<proteinExistence type="predicted"/>
<accession>A0A0C2SAI3</accession>
<sequence length="39" mass="4451">MKHICEIHTLNLGRWTTSKKAHEKKAAICIFLLAALFRG</sequence>
<dbReference type="Proteomes" id="UP000031972">
    <property type="component" value="Unassembled WGS sequence"/>
</dbReference>
<organism evidence="1 2">
    <name type="scientific">Jeotgalibacillus campisalis</name>
    <dbReference type="NCBI Taxonomy" id="220754"/>
    <lineage>
        <taxon>Bacteria</taxon>
        <taxon>Bacillati</taxon>
        <taxon>Bacillota</taxon>
        <taxon>Bacilli</taxon>
        <taxon>Bacillales</taxon>
        <taxon>Caryophanaceae</taxon>
        <taxon>Jeotgalibacillus</taxon>
    </lineage>
</organism>
<dbReference type="AlphaFoldDB" id="A0A0C2SAI3"/>
<comment type="caution">
    <text evidence="1">The sequence shown here is derived from an EMBL/GenBank/DDBJ whole genome shotgun (WGS) entry which is preliminary data.</text>
</comment>
<name>A0A0C2SAI3_9BACL</name>
<evidence type="ECO:0000313" key="1">
    <source>
        <dbReference type="EMBL" id="KIL50959.1"/>
    </source>
</evidence>
<keyword evidence="2" id="KW-1185">Reference proteome</keyword>
<dbReference type="PATRIC" id="fig|220754.4.peg.860"/>
<protein>
    <submittedName>
        <fullName evidence="1">Uncharacterized protein</fullName>
    </submittedName>
</protein>
<evidence type="ECO:0000313" key="2">
    <source>
        <dbReference type="Proteomes" id="UP000031972"/>
    </source>
</evidence>
<reference evidence="1 2" key="1">
    <citation type="submission" date="2015-01" db="EMBL/GenBank/DDBJ databases">
        <title>Jeotgalibacillus campisalis genome sequencing.</title>
        <authorList>
            <person name="Goh K.M."/>
            <person name="Chan K.-G."/>
            <person name="Yaakop A.S."/>
            <person name="Ee R."/>
            <person name="Gan H.M."/>
            <person name="Chan C.S."/>
        </authorList>
    </citation>
    <scope>NUCLEOTIDE SEQUENCE [LARGE SCALE GENOMIC DNA]</scope>
    <source>
        <strain evidence="1 2">SF-57</strain>
    </source>
</reference>
<gene>
    <name evidence="1" type="ORF">KR50_08400</name>
</gene>
<dbReference type="EMBL" id="JXRR01000008">
    <property type="protein sequence ID" value="KIL50959.1"/>
    <property type="molecule type" value="Genomic_DNA"/>
</dbReference>